<proteinExistence type="predicted"/>
<name>A0ABS9PZM2_9MICO</name>
<dbReference type="EMBL" id="JAKRCV010000007">
    <property type="protein sequence ID" value="MCG7321064.1"/>
    <property type="molecule type" value="Genomic_DNA"/>
</dbReference>
<sequence>MIPFGPRLIGQTEKALSRVLQRILEHHDLAEPEWVTLRLAQDRRPAGSLADFVAGESHYPYAMGIVAGLHARGLLREDALTEEGRLLVARVTAAVDHQVGHLWAAIPDDQATNAALALNHLLSGCRQLVADDV</sequence>
<comment type="caution">
    <text evidence="1">The sequence shown here is derived from an EMBL/GenBank/DDBJ whole genome shotgun (WGS) entry which is preliminary data.</text>
</comment>
<dbReference type="Gene3D" id="1.10.10.10">
    <property type="entry name" value="Winged helix-like DNA-binding domain superfamily/Winged helix DNA-binding domain"/>
    <property type="match status" value="1"/>
</dbReference>
<reference evidence="1 2" key="1">
    <citation type="submission" date="2022-02" db="EMBL/GenBank/DDBJ databases">
        <title>Uncovering new skin microbiome diversity through culturing and metagenomics.</title>
        <authorList>
            <person name="Conlan S."/>
            <person name="Deming C."/>
            <person name="Nisc Comparative Sequencing Program N."/>
            <person name="Segre J.A."/>
        </authorList>
    </citation>
    <scope>NUCLEOTIDE SEQUENCE [LARGE SCALE GENOMIC DNA]</scope>
    <source>
        <strain evidence="1 2">ACRQZ</strain>
    </source>
</reference>
<dbReference type="InterPro" id="IPR036390">
    <property type="entry name" value="WH_DNA-bd_sf"/>
</dbReference>
<keyword evidence="2" id="KW-1185">Reference proteome</keyword>
<evidence type="ECO:0000313" key="2">
    <source>
        <dbReference type="Proteomes" id="UP001521931"/>
    </source>
</evidence>
<organism evidence="1 2">
    <name type="scientific">Arsenicicoccus bolidensis</name>
    <dbReference type="NCBI Taxonomy" id="229480"/>
    <lineage>
        <taxon>Bacteria</taxon>
        <taxon>Bacillati</taxon>
        <taxon>Actinomycetota</taxon>
        <taxon>Actinomycetes</taxon>
        <taxon>Micrococcales</taxon>
        <taxon>Intrasporangiaceae</taxon>
        <taxon>Arsenicicoccus</taxon>
    </lineage>
</organism>
<evidence type="ECO:0008006" key="3">
    <source>
        <dbReference type="Google" id="ProtNLM"/>
    </source>
</evidence>
<dbReference type="Proteomes" id="UP001521931">
    <property type="component" value="Unassembled WGS sequence"/>
</dbReference>
<gene>
    <name evidence="1" type="ORF">MHL29_04025</name>
</gene>
<dbReference type="SUPFAM" id="SSF46785">
    <property type="entry name" value="Winged helix' DNA-binding domain"/>
    <property type="match status" value="1"/>
</dbReference>
<evidence type="ECO:0000313" key="1">
    <source>
        <dbReference type="EMBL" id="MCG7321064.1"/>
    </source>
</evidence>
<dbReference type="RefSeq" id="WP_239262442.1">
    <property type="nucleotide sequence ID" value="NZ_JAKRCV010000007.1"/>
</dbReference>
<accession>A0ABS9PZM2</accession>
<protein>
    <recommendedName>
        <fullName evidence="3">MarR family transcriptional regulator</fullName>
    </recommendedName>
</protein>
<dbReference type="InterPro" id="IPR036388">
    <property type="entry name" value="WH-like_DNA-bd_sf"/>
</dbReference>